<name>A0A9P1GLJ7_9DINO</name>
<proteinExistence type="predicted"/>
<feature type="region of interest" description="Disordered" evidence="1">
    <location>
        <begin position="354"/>
        <end position="520"/>
    </location>
</feature>
<reference evidence="4" key="1">
    <citation type="submission" date="2022-10" db="EMBL/GenBank/DDBJ databases">
        <authorList>
            <person name="Chen Y."/>
            <person name="Dougan E. K."/>
            <person name="Chan C."/>
            <person name="Rhodes N."/>
            <person name="Thang M."/>
        </authorList>
    </citation>
    <scope>NUCLEOTIDE SEQUENCE</scope>
</reference>
<evidence type="ECO:0000313" key="5">
    <source>
        <dbReference type="EMBL" id="CAL4761871.1"/>
    </source>
</evidence>
<comment type="caution">
    <text evidence="4">The sequence shown here is derived from an EMBL/GenBank/DDBJ whole genome shotgun (WGS) entry which is preliminary data.</text>
</comment>
<accession>A0A9P1GLJ7</accession>
<dbReference type="EMBL" id="CAMXCT010006561">
    <property type="protein sequence ID" value="CAI4016004.1"/>
    <property type="molecule type" value="Genomic_DNA"/>
</dbReference>
<dbReference type="AlphaFoldDB" id="A0A9P1GLJ7"/>
<dbReference type="EMBL" id="CAMXCT020006561">
    <property type="protein sequence ID" value="CAL1169379.1"/>
    <property type="molecule type" value="Genomic_DNA"/>
</dbReference>
<reference evidence="5 6" key="2">
    <citation type="submission" date="2024-05" db="EMBL/GenBank/DDBJ databases">
        <authorList>
            <person name="Chen Y."/>
            <person name="Shah S."/>
            <person name="Dougan E. K."/>
            <person name="Thang M."/>
            <person name="Chan C."/>
        </authorList>
    </citation>
    <scope>NUCLEOTIDE SEQUENCE [LARGE SCALE GENOMIC DNA]</scope>
</reference>
<keyword evidence="2" id="KW-1133">Transmembrane helix</keyword>
<evidence type="ECO:0000313" key="6">
    <source>
        <dbReference type="Proteomes" id="UP001152797"/>
    </source>
</evidence>
<evidence type="ECO:0000313" key="4">
    <source>
        <dbReference type="EMBL" id="CAI4016004.1"/>
    </source>
</evidence>
<dbReference type="EMBL" id="CAMXCT010000142">
    <property type="protein sequence ID" value="CAI3974559.1"/>
    <property type="molecule type" value="Genomic_DNA"/>
</dbReference>
<dbReference type="EMBL" id="CAMXCT030000142">
    <property type="protein sequence ID" value="CAL4761871.1"/>
    <property type="molecule type" value="Genomic_DNA"/>
</dbReference>
<protein>
    <submittedName>
        <fullName evidence="4">Uncharacterized protein</fullName>
    </submittedName>
</protein>
<evidence type="ECO:0000313" key="3">
    <source>
        <dbReference type="EMBL" id="CAI3974559.1"/>
    </source>
</evidence>
<feature type="compositionally biased region" description="Pro residues" evidence="1">
    <location>
        <begin position="474"/>
        <end position="484"/>
    </location>
</feature>
<dbReference type="EMBL" id="CAMXCT020000142">
    <property type="protein sequence ID" value="CAL1127934.1"/>
    <property type="molecule type" value="Genomic_DNA"/>
</dbReference>
<sequence length="776" mass="87309">MNPTRRDKMDLILHRLHHLGAPKVLMACTVLLCLNPAIGLFEEKYDFIELFAGEAWVTRCVKHHGYSAAALDIMYGELLPEKQNAMDLLSDAGFSLALVTIFNGKMGAFLCLIGLMCSSYVSISSGTHRRAPFDPLGRSEIPMVAIGNALASRTCLLIWAISAMNGAWVLEQPRSSMLPWHPRVMELWSKLHKVFQAFWWMGHYGSLTMKRHICWSNCPSIRCFDRGVMARAFQKKHFGNAPKSARLYRDKQGKKAYHGTKFLKGTQTYPPKFGMKIVKLLHRFLTKKDALPPSAAAEPVRSGFELFSQLEWGDGHSKLTSIKQEPEEDLDMKIKEYERQLARMKTVAAKIAQGDAAAGQASPTDETQPATEEEIQENKKGNKSKRGTEKIAAAAKTKPAPPPQQKPDAPASPGEPSPNPAPTKRVKGKQAPPEVDQQQLIQELQEANKAMMKEMQKLRSEKSQSSSSTSTPAPKIPAPSPAGTPVPRKKEKEKKEKGDPKDVQPPADRPAPQTEGAKLNRLRRLCELKPSGRCHVPKAIHEKWAKSTRAEKEAMIDELEKVNWSKDLFVSRITKTITQKKTLQRKQKRGWFTKEQMQTTLGWSTSYIKCAVEVCEKPGNERLWKKDRYNRKLRKYYVVYGEEDDDISENEEQHQHQESGEATEEVTFKVLGQECGDSESEEDDEKEKEAEQINVAEKDYLKFASFTSSLLTRSSKLSDLVSQLESELGDKDKETVEAKRVGKSVQALEDSIEILNTQFSTCELIKLDAAVLREDS</sequence>
<evidence type="ECO:0000256" key="1">
    <source>
        <dbReference type="SAM" id="MobiDB-lite"/>
    </source>
</evidence>
<gene>
    <name evidence="3" type="ORF">C1SCF055_LOCUS2951</name>
    <name evidence="4" type="ORF">C1SCF055_LOCUS40787</name>
</gene>
<keyword evidence="2" id="KW-0472">Membrane</keyword>
<organism evidence="4">
    <name type="scientific">Cladocopium goreaui</name>
    <dbReference type="NCBI Taxonomy" id="2562237"/>
    <lineage>
        <taxon>Eukaryota</taxon>
        <taxon>Sar</taxon>
        <taxon>Alveolata</taxon>
        <taxon>Dinophyceae</taxon>
        <taxon>Suessiales</taxon>
        <taxon>Symbiodiniaceae</taxon>
        <taxon>Cladocopium</taxon>
    </lineage>
</organism>
<dbReference type="Proteomes" id="UP001152797">
    <property type="component" value="Unassembled WGS sequence"/>
</dbReference>
<feature type="compositionally biased region" description="Basic and acidic residues" evidence="1">
    <location>
        <begin position="451"/>
        <end position="462"/>
    </location>
</feature>
<evidence type="ECO:0000256" key="2">
    <source>
        <dbReference type="SAM" id="Phobius"/>
    </source>
</evidence>
<feature type="compositionally biased region" description="Low complexity" evidence="1">
    <location>
        <begin position="463"/>
        <end position="473"/>
    </location>
</feature>
<feature type="compositionally biased region" description="Basic and acidic residues" evidence="1">
    <location>
        <begin position="488"/>
        <end position="502"/>
    </location>
</feature>
<dbReference type="OrthoDB" id="483567at2759"/>
<keyword evidence="6" id="KW-1185">Reference proteome</keyword>
<dbReference type="EMBL" id="CAMXCT030006561">
    <property type="protein sequence ID" value="CAL4803316.1"/>
    <property type="molecule type" value="Genomic_DNA"/>
</dbReference>
<keyword evidence="2" id="KW-0812">Transmembrane</keyword>
<feature type="transmembrane region" description="Helical" evidence="2">
    <location>
        <begin position="21"/>
        <end position="41"/>
    </location>
</feature>